<dbReference type="EMBL" id="JAVIJP010000007">
    <property type="protein sequence ID" value="KAL3648713.1"/>
    <property type="molecule type" value="Genomic_DNA"/>
</dbReference>
<organism evidence="2 3">
    <name type="scientific">Castilleja foliolosa</name>
    <dbReference type="NCBI Taxonomy" id="1961234"/>
    <lineage>
        <taxon>Eukaryota</taxon>
        <taxon>Viridiplantae</taxon>
        <taxon>Streptophyta</taxon>
        <taxon>Embryophyta</taxon>
        <taxon>Tracheophyta</taxon>
        <taxon>Spermatophyta</taxon>
        <taxon>Magnoliopsida</taxon>
        <taxon>eudicotyledons</taxon>
        <taxon>Gunneridae</taxon>
        <taxon>Pentapetalae</taxon>
        <taxon>asterids</taxon>
        <taxon>lamiids</taxon>
        <taxon>Lamiales</taxon>
        <taxon>Orobanchaceae</taxon>
        <taxon>Pedicularideae</taxon>
        <taxon>Castillejinae</taxon>
        <taxon>Castilleja</taxon>
    </lineage>
</organism>
<comment type="caution">
    <text evidence="2">The sequence shown here is derived from an EMBL/GenBank/DDBJ whole genome shotgun (WGS) entry which is preliminary data.</text>
</comment>
<dbReference type="InterPro" id="IPR050796">
    <property type="entry name" value="SCF_F-box_component"/>
</dbReference>
<dbReference type="InterPro" id="IPR036047">
    <property type="entry name" value="F-box-like_dom_sf"/>
</dbReference>
<dbReference type="Pfam" id="PF00646">
    <property type="entry name" value="F-box"/>
    <property type="match status" value="1"/>
</dbReference>
<accession>A0ABD3E2H9</accession>
<dbReference type="PROSITE" id="PS50181">
    <property type="entry name" value="FBOX"/>
    <property type="match status" value="1"/>
</dbReference>
<evidence type="ECO:0000259" key="1">
    <source>
        <dbReference type="PROSITE" id="PS50181"/>
    </source>
</evidence>
<dbReference type="Gene3D" id="1.20.1280.50">
    <property type="match status" value="1"/>
</dbReference>
<evidence type="ECO:0000313" key="2">
    <source>
        <dbReference type="EMBL" id="KAL3648713.1"/>
    </source>
</evidence>
<name>A0ABD3E2H9_9LAMI</name>
<dbReference type="PANTHER" id="PTHR31672">
    <property type="entry name" value="BNACNNG10540D PROTEIN"/>
    <property type="match status" value="1"/>
</dbReference>
<protein>
    <recommendedName>
        <fullName evidence="1">F-box domain-containing protein</fullName>
    </recommendedName>
</protein>
<feature type="domain" description="F-box" evidence="1">
    <location>
        <begin position="1"/>
        <end position="47"/>
    </location>
</feature>
<dbReference type="CDD" id="cd22157">
    <property type="entry name" value="F-box_AtFBW1-like"/>
    <property type="match status" value="1"/>
</dbReference>
<reference evidence="3" key="1">
    <citation type="journal article" date="2024" name="IScience">
        <title>Strigolactones Initiate the Formation of Haustorium-like Structures in Castilleja.</title>
        <authorList>
            <person name="Buerger M."/>
            <person name="Peterson D."/>
            <person name="Chory J."/>
        </authorList>
    </citation>
    <scope>NUCLEOTIDE SEQUENCE [LARGE SCALE GENOMIC DNA]</scope>
</reference>
<dbReference type="InterPro" id="IPR017451">
    <property type="entry name" value="F-box-assoc_interact_dom"/>
</dbReference>
<dbReference type="InterPro" id="IPR001810">
    <property type="entry name" value="F-box_dom"/>
</dbReference>
<proteinExistence type="predicted"/>
<sequence>MVARPDLPEEILIHIFSRLPAKSVGKLRSLSKTWRNLLSTPHFIKSHLALQNTRNKSLILIPPSSVIRCVETIKGVYNNTVSRELNLPGLCCEFLGSCDGLVLLKNRDDEVFLVNPITMQQSKIPDPPVPVLRNEALYGFGYDSVGDDYKVVAVFYPMSDNKTPVYIGRLVYVYYVKRGVWKKIESSPRHYGLPARFSGVFLNGAIHWLVPRSEDCAVIAALDLDSEVFFEIPAPSVADMNDFFFGSLSVLGGCLCVVADTLSNSEGTDVWVMKDYGAAESWRKFTVSWYDFGDLFFKPLCFVGDGEEEVVLLVEGPRLVAYNVNEGTVRDMVVDRVQGRFLDGGTFVESLVSPA</sequence>
<evidence type="ECO:0000313" key="3">
    <source>
        <dbReference type="Proteomes" id="UP001632038"/>
    </source>
</evidence>
<dbReference type="SUPFAM" id="SSF81383">
    <property type="entry name" value="F-box domain"/>
    <property type="match status" value="1"/>
</dbReference>
<dbReference type="NCBIfam" id="TIGR01640">
    <property type="entry name" value="F_box_assoc_1"/>
    <property type="match status" value="1"/>
</dbReference>
<dbReference type="SMART" id="SM00256">
    <property type="entry name" value="FBOX"/>
    <property type="match status" value="1"/>
</dbReference>
<keyword evidence="3" id="KW-1185">Reference proteome</keyword>
<dbReference type="AlphaFoldDB" id="A0ABD3E2H9"/>
<dbReference type="Pfam" id="PF07734">
    <property type="entry name" value="FBA_1"/>
    <property type="match status" value="1"/>
</dbReference>
<dbReference type="Proteomes" id="UP001632038">
    <property type="component" value="Unassembled WGS sequence"/>
</dbReference>
<gene>
    <name evidence="2" type="ORF">CASFOL_005116</name>
</gene>
<dbReference type="PANTHER" id="PTHR31672:SF13">
    <property type="entry name" value="F-BOX PROTEIN CPR30-LIKE"/>
    <property type="match status" value="1"/>
</dbReference>
<dbReference type="InterPro" id="IPR006527">
    <property type="entry name" value="F-box-assoc_dom_typ1"/>
</dbReference>